<reference evidence="2" key="1">
    <citation type="journal article" date="2023" name="G3 (Bethesda)">
        <title>Genome assembly and association tests identify interacting loci associated with vigor, precocity, and sex in interspecific pistachio rootstocks.</title>
        <authorList>
            <person name="Palmer W."/>
            <person name="Jacygrad E."/>
            <person name="Sagayaradj S."/>
            <person name="Cavanaugh K."/>
            <person name="Han R."/>
            <person name="Bertier L."/>
            <person name="Beede B."/>
            <person name="Kafkas S."/>
            <person name="Golino D."/>
            <person name="Preece J."/>
            <person name="Michelmore R."/>
        </authorList>
    </citation>
    <scope>NUCLEOTIDE SEQUENCE [LARGE SCALE GENOMIC DNA]</scope>
</reference>
<gene>
    <name evidence="1" type="ORF">Patl1_05872</name>
</gene>
<dbReference type="Proteomes" id="UP001164250">
    <property type="component" value="Chromosome 3"/>
</dbReference>
<organism evidence="1 2">
    <name type="scientific">Pistacia atlantica</name>
    <dbReference type="NCBI Taxonomy" id="434234"/>
    <lineage>
        <taxon>Eukaryota</taxon>
        <taxon>Viridiplantae</taxon>
        <taxon>Streptophyta</taxon>
        <taxon>Embryophyta</taxon>
        <taxon>Tracheophyta</taxon>
        <taxon>Spermatophyta</taxon>
        <taxon>Magnoliopsida</taxon>
        <taxon>eudicotyledons</taxon>
        <taxon>Gunneridae</taxon>
        <taxon>Pentapetalae</taxon>
        <taxon>rosids</taxon>
        <taxon>malvids</taxon>
        <taxon>Sapindales</taxon>
        <taxon>Anacardiaceae</taxon>
        <taxon>Pistacia</taxon>
    </lineage>
</organism>
<name>A0ACC1BXJ5_9ROSI</name>
<evidence type="ECO:0000313" key="2">
    <source>
        <dbReference type="Proteomes" id="UP001164250"/>
    </source>
</evidence>
<evidence type="ECO:0000313" key="1">
    <source>
        <dbReference type="EMBL" id="KAJ0103693.1"/>
    </source>
</evidence>
<accession>A0ACC1BXJ5</accession>
<comment type="caution">
    <text evidence="1">The sequence shown here is derived from an EMBL/GenBank/DDBJ whole genome shotgun (WGS) entry which is preliminary data.</text>
</comment>
<keyword evidence="2" id="KW-1185">Reference proteome</keyword>
<protein>
    <submittedName>
        <fullName evidence="1">Uncharacterized protein</fullName>
    </submittedName>
</protein>
<dbReference type="EMBL" id="CM047899">
    <property type="protein sequence ID" value="KAJ0103693.1"/>
    <property type="molecule type" value="Genomic_DNA"/>
</dbReference>
<sequence length="67" mass="7709">MYILLEKREIVCRVTGTDTEPDSNNDKEKQINEDGESPPATDTHQKNDKPELDSQLDDMKMIQTQMV</sequence>
<proteinExistence type="predicted"/>